<evidence type="ECO:0000313" key="2">
    <source>
        <dbReference type="Proteomes" id="UP000465361"/>
    </source>
</evidence>
<comment type="caution">
    <text evidence="1">The sequence shown here is derived from an EMBL/GenBank/DDBJ whole genome shotgun (WGS) entry which is preliminary data.</text>
</comment>
<dbReference type="AlphaFoldDB" id="A0A7I9XUL5"/>
<protein>
    <recommendedName>
        <fullName evidence="3">Transposase</fullName>
    </recommendedName>
</protein>
<accession>A0A7I9XUL5</accession>
<evidence type="ECO:0000313" key="1">
    <source>
        <dbReference type="EMBL" id="GFG73639.1"/>
    </source>
</evidence>
<evidence type="ECO:0008006" key="3">
    <source>
        <dbReference type="Google" id="ProtNLM"/>
    </source>
</evidence>
<reference evidence="1 2" key="1">
    <citation type="journal article" date="2019" name="Emerg. Microbes Infect.">
        <title>Comprehensive subspecies identification of 175 nontuberculous mycobacteria species based on 7547 genomic profiles.</title>
        <authorList>
            <person name="Matsumoto Y."/>
            <person name="Kinjo T."/>
            <person name="Motooka D."/>
            <person name="Nabeya D."/>
            <person name="Jung N."/>
            <person name="Uechi K."/>
            <person name="Horii T."/>
            <person name="Iida T."/>
            <person name="Fujita J."/>
            <person name="Nakamura S."/>
        </authorList>
    </citation>
    <scope>NUCLEOTIDE SEQUENCE [LARGE SCALE GENOMIC DNA]</scope>
    <source>
        <strain evidence="1 2">JCM 17322</strain>
    </source>
</reference>
<dbReference type="Proteomes" id="UP000465361">
    <property type="component" value="Unassembled WGS sequence"/>
</dbReference>
<name>A0A7I9XUL5_9MYCO</name>
<proteinExistence type="predicted"/>
<dbReference type="EMBL" id="BLKW01000002">
    <property type="protein sequence ID" value="GFG73639.1"/>
    <property type="molecule type" value="Genomic_DNA"/>
</dbReference>
<keyword evidence="2" id="KW-1185">Reference proteome</keyword>
<gene>
    <name evidence="1" type="ORF">MBOT_10040</name>
</gene>
<sequence>MGAPQRKEIPVARRTVERITSHNGWRGVTRARRAPRTTESNRAATRASDLVGGQWRVGAPNLLLVADFTYVAMTHGFGYTAFVVDAYAGPINTLTDLQNKTSAWVASYNQHRFMHRLHRRPPAEADYYARLRAGMHIGHTEPDTHRSPRIRCA</sequence>
<organism evidence="1 2">
    <name type="scientific">Mycobacterium botniense</name>
    <dbReference type="NCBI Taxonomy" id="84962"/>
    <lineage>
        <taxon>Bacteria</taxon>
        <taxon>Bacillati</taxon>
        <taxon>Actinomycetota</taxon>
        <taxon>Actinomycetes</taxon>
        <taxon>Mycobacteriales</taxon>
        <taxon>Mycobacteriaceae</taxon>
        <taxon>Mycobacterium</taxon>
    </lineage>
</organism>